<evidence type="ECO:0000256" key="3">
    <source>
        <dbReference type="ARBA" id="ARBA00023054"/>
    </source>
</evidence>
<keyword evidence="4" id="KW-0969">Cilium</keyword>
<dbReference type="PANTHER" id="PTHR14240:SF1">
    <property type="entry name" value="PROTEIN FANTOM-RELATED"/>
    <property type="match status" value="1"/>
</dbReference>
<dbReference type="InterPro" id="IPR031139">
    <property type="entry name" value="RPGRIP1_fam"/>
</dbReference>
<dbReference type="GO" id="GO:1905515">
    <property type="term" value="P:non-motile cilium assembly"/>
    <property type="evidence" value="ECO:0007669"/>
    <property type="project" value="TreeGrafter"/>
</dbReference>
<feature type="compositionally biased region" description="Low complexity" evidence="7">
    <location>
        <begin position="91"/>
        <end position="104"/>
    </location>
</feature>
<evidence type="ECO:0000313" key="10">
    <source>
        <dbReference type="Proteomes" id="UP000838412"/>
    </source>
</evidence>
<gene>
    <name evidence="9" type="primary">RPGRIP1L</name>
    <name evidence="9" type="ORF">BLAG_LOCUS22460</name>
</gene>
<proteinExistence type="inferred from homology"/>
<feature type="compositionally biased region" description="Acidic residues" evidence="7">
    <location>
        <begin position="1179"/>
        <end position="1193"/>
    </location>
</feature>
<accession>A0A8K0A660</accession>
<sequence>MTDDGFDHIPVRDGPQFQRAGGMENEPTGQIQVKQRQIVAQLTRDELEDRYLRLYEENIILKRHGRKQEDKIKRMATKLLRLVNDKKKADQQGAARGAARPGGPAKRGGRDIETEEMLEELHGKIRDLEKENRLLKEKVMVAKQQLSSQGKRHTPYTGVQSRINTGMKKVGQMVAVQQRLKPGMRVQGPEDVRTTSRSAQPSVLPRYGHSLLEEAREEIRSLEDLVSNLQDQIRDLEGETDMLREQMRLKDAEHEEELLRMREQMAAGQRGSIQENVDMIRLQRELKEKATKLTAMQAKYTNLEENLRTVKGSHDQVLREMDGLREHLKAEQNRVLRLQNELKQGATAHRTIIELQERVVDLEKEADIIKEANTQLQMSAFDAERERQHRATETKLRVQIAQLEATLKSDLHEKNDVLDRVTLERSQNDKMREEQKNLQIQYYSTKQELDELKQKMQFFTKESAVDFQELEEALVLIKTRKERGSQNLDFLEKVEEEKSRDLQQRMVRLQAEHADTVNELEKTRNMLIIQHRINKDYQTEVESVTKRMEDLRKEYDTKLEEYAKLLDIRAARIKKLERQLRDVAYGTKQYKLKPAEEEEEEEVEEIDETVHLERGENLFEIHIIKVVLSQEALDHLADAEPSLFCTYEFYDFELQTTPVVRGAKPEFKFTSKYVVKVDDFFLHYLQKESTTLEVHQAMGLDYTTLAVCQLKFRDLLDKPQGRIFSTTYLTNPEGVNFGTVEYWVRLRVPMDQALRLFKERTKALGYLAANERATQQALQTLDQSTAPRAKDNVNDLHIRVVRCSDLTARRDGVQPSPYVVYKFFDFPDHDTDIIMSSSSPQFNDHKTYPVPMDMQLDTYLKSAHLDLYVFDDTDPEETAYLGRANVPLISLAHDKAIKGVFELKRADNSVNGTVEVHLRWQYAYLPPPMASMTPEQAAAAPGVVPEKPLLLPGEEERLAAAVPPAALRPIPPSITPASTPGHVTPPTVPTPKIPSAASTPCALSPEHPPSVVVSPPGSKPPSRPTSAKTVSRPSSAKTVSRPSSAKSVPDAKPPPSPRTEAPKPVPRARHPVVPEPQPEPEPEPVEDEAEESSSTMSVTPDSAVEEEESTSEEMKREELDETTKPESEKEEQLGKTEPIEDTMFEEKPSSDIEEDIEEPSSGEDDVVMPAAPKKKEEEEKADTDVSESLESDSDVVMSKPAATRQTSALADETDPDDDVIFGASSSWSTDKQDLTQKDGDDTDEMESDSDVVMSMTQSLGQSLGANNMVTVTIFEFQLNGDAAVLDDGNVRMLFVEYRFLGRPPEETETPFSLPKPTRPNQPIKYNFRRVFHVDSENNELTRDYLISMLLPGDPSQGRIKFTVVNEPEDEEGECADIGHAYVDLKQILEKGEDVVEQDVDVVDVNDEREVIGALNVSVEALAALRAVQRELPALEES</sequence>
<feature type="compositionally biased region" description="Acidic residues" evidence="7">
    <location>
        <begin position="1151"/>
        <end position="1166"/>
    </location>
</feature>
<feature type="domain" description="C2" evidence="8">
    <location>
        <begin position="777"/>
        <end position="901"/>
    </location>
</feature>
<reference evidence="9" key="1">
    <citation type="submission" date="2022-01" db="EMBL/GenBank/DDBJ databases">
        <authorList>
            <person name="Braso-Vives M."/>
        </authorList>
    </citation>
    <scope>NUCLEOTIDE SEQUENCE</scope>
</reference>
<dbReference type="Proteomes" id="UP000838412">
    <property type="component" value="Chromosome 7"/>
</dbReference>
<dbReference type="Pfam" id="PF11618">
    <property type="entry name" value="C2-C2_1"/>
    <property type="match status" value="2"/>
</dbReference>
<keyword evidence="3 6" id="KW-0175">Coiled coil</keyword>
<dbReference type="InterPro" id="IPR021656">
    <property type="entry name" value="C2-C2_1"/>
</dbReference>
<feature type="coiled-coil region" evidence="6">
    <location>
        <begin position="492"/>
        <end position="579"/>
    </location>
</feature>
<feature type="region of interest" description="Disordered" evidence="7">
    <location>
        <begin position="1"/>
        <end position="29"/>
    </location>
</feature>
<feature type="compositionally biased region" description="Basic and acidic residues" evidence="7">
    <location>
        <begin position="1230"/>
        <end position="1239"/>
    </location>
</feature>
<evidence type="ECO:0000256" key="5">
    <source>
        <dbReference type="ARBA" id="ARBA00023273"/>
    </source>
</evidence>
<dbReference type="SMART" id="SM00239">
    <property type="entry name" value="C2"/>
    <property type="match status" value="1"/>
</dbReference>
<dbReference type="InterPro" id="IPR000008">
    <property type="entry name" value="C2_dom"/>
</dbReference>
<name>A0A8K0A660_BRALA</name>
<feature type="compositionally biased region" description="Basic and acidic residues" evidence="7">
    <location>
        <begin position="1"/>
        <end position="11"/>
    </location>
</feature>
<feature type="coiled-coil region" evidence="6">
    <location>
        <begin position="435"/>
        <end position="462"/>
    </location>
</feature>
<protein>
    <submittedName>
        <fullName evidence="9">RPGRIP1L protein</fullName>
    </submittedName>
</protein>
<feature type="compositionally biased region" description="Acidic residues" evidence="7">
    <location>
        <begin position="1078"/>
        <end position="1091"/>
    </location>
</feature>
<dbReference type="InterPro" id="IPR035892">
    <property type="entry name" value="C2_domain_sf"/>
</dbReference>
<evidence type="ECO:0000256" key="6">
    <source>
        <dbReference type="SAM" id="Coils"/>
    </source>
</evidence>
<feature type="compositionally biased region" description="Basic and acidic residues" evidence="7">
    <location>
        <begin position="1112"/>
        <end position="1150"/>
    </location>
</feature>
<organism evidence="9 10">
    <name type="scientific">Branchiostoma lanceolatum</name>
    <name type="common">Common lancelet</name>
    <name type="synonym">Amphioxus lanceolatum</name>
    <dbReference type="NCBI Taxonomy" id="7740"/>
    <lineage>
        <taxon>Eukaryota</taxon>
        <taxon>Metazoa</taxon>
        <taxon>Chordata</taxon>
        <taxon>Cephalochordata</taxon>
        <taxon>Leptocardii</taxon>
        <taxon>Amphioxiformes</taxon>
        <taxon>Branchiostomatidae</taxon>
        <taxon>Branchiostoma</taxon>
    </lineage>
</organism>
<dbReference type="EMBL" id="OV696692">
    <property type="protein sequence ID" value="CAH1270011.1"/>
    <property type="molecule type" value="Genomic_DNA"/>
</dbReference>
<feature type="coiled-coil region" evidence="6">
    <location>
        <begin position="212"/>
        <end position="372"/>
    </location>
</feature>
<evidence type="ECO:0000259" key="8">
    <source>
        <dbReference type="PROSITE" id="PS50004"/>
    </source>
</evidence>
<evidence type="ECO:0000256" key="2">
    <source>
        <dbReference type="ARBA" id="ARBA00006042"/>
    </source>
</evidence>
<feature type="compositionally biased region" description="Low complexity" evidence="7">
    <location>
        <begin position="975"/>
        <end position="985"/>
    </location>
</feature>
<comment type="subcellular location">
    <subcellularLocation>
        <location evidence="1">Cell projection</location>
        <location evidence="1">Cilium</location>
    </subcellularLocation>
</comment>
<dbReference type="PANTHER" id="PTHR14240">
    <property type="entry name" value="RETINITIS PIGMENTOSA GTPASE REGULATOR-INTERACTING PROTEIN"/>
    <property type="match status" value="1"/>
</dbReference>
<dbReference type="CDD" id="cd00030">
    <property type="entry name" value="C2"/>
    <property type="match status" value="1"/>
</dbReference>
<dbReference type="FunFam" id="2.60.40.150:FF:000073">
    <property type="entry name" value="protein fantom isoform X1"/>
    <property type="match status" value="1"/>
</dbReference>
<keyword evidence="10" id="KW-1185">Reference proteome</keyword>
<feature type="region of interest" description="Disordered" evidence="7">
    <location>
        <begin position="966"/>
        <end position="1246"/>
    </location>
</feature>
<evidence type="ECO:0000313" key="9">
    <source>
        <dbReference type="EMBL" id="CAH1270011.1"/>
    </source>
</evidence>
<dbReference type="SUPFAM" id="SSF49562">
    <property type="entry name" value="C2 domain (Calcium/lipid-binding domain, CaLB)"/>
    <property type="match status" value="2"/>
</dbReference>
<keyword evidence="5" id="KW-0966">Cell projection</keyword>
<dbReference type="GO" id="GO:0005856">
    <property type="term" value="C:cytoskeleton"/>
    <property type="evidence" value="ECO:0007669"/>
    <property type="project" value="UniProtKB-ARBA"/>
</dbReference>
<dbReference type="Pfam" id="PF18111">
    <property type="entry name" value="RPGR1_C"/>
    <property type="match status" value="1"/>
</dbReference>
<evidence type="ECO:0000256" key="1">
    <source>
        <dbReference type="ARBA" id="ARBA00004138"/>
    </source>
</evidence>
<dbReference type="Gene3D" id="2.60.40.150">
    <property type="entry name" value="C2 domain"/>
    <property type="match status" value="3"/>
</dbReference>
<dbReference type="PROSITE" id="PS50004">
    <property type="entry name" value="C2"/>
    <property type="match status" value="1"/>
</dbReference>
<dbReference type="OrthoDB" id="2133912at2759"/>
<comment type="similarity">
    <text evidence="2">Belongs to the RPGRIP1 family.</text>
</comment>
<dbReference type="GO" id="GO:0035869">
    <property type="term" value="C:ciliary transition zone"/>
    <property type="evidence" value="ECO:0007669"/>
    <property type="project" value="TreeGrafter"/>
</dbReference>
<dbReference type="InterPro" id="IPR041091">
    <property type="entry name" value="RPGRIP1_C"/>
</dbReference>
<evidence type="ECO:0000256" key="4">
    <source>
        <dbReference type="ARBA" id="ARBA00023069"/>
    </source>
</evidence>
<feature type="compositionally biased region" description="Polar residues" evidence="7">
    <location>
        <begin position="1027"/>
        <end position="1046"/>
    </location>
</feature>
<feature type="region of interest" description="Disordered" evidence="7">
    <location>
        <begin position="86"/>
        <end position="113"/>
    </location>
</feature>
<evidence type="ECO:0000256" key="7">
    <source>
        <dbReference type="SAM" id="MobiDB-lite"/>
    </source>
</evidence>